<comment type="caution">
    <text evidence="2">The sequence shown here is derived from an EMBL/GenBank/DDBJ whole genome shotgun (WGS) entry which is preliminary data.</text>
</comment>
<gene>
    <name evidence="2" type="ORF">ACE1B6_10535</name>
</gene>
<sequence length="96" mass="11390">MAELKIICEYPDSLKQFIEEALLQRIASLKDGIQRTEERINEFESKYQMSTAEFLRRYENDEIQETLEIDEWIGESLMLKGLQKDLDTLRGIKFVN</sequence>
<dbReference type="RefSeq" id="WP_413257183.1">
    <property type="nucleotide sequence ID" value="NZ_JBHFNS010000043.1"/>
</dbReference>
<evidence type="ECO:0000313" key="3">
    <source>
        <dbReference type="Proteomes" id="UP001576776"/>
    </source>
</evidence>
<dbReference type="EMBL" id="JBHFNS010000043">
    <property type="protein sequence ID" value="MFB2935679.1"/>
    <property type="molecule type" value="Genomic_DNA"/>
</dbReference>
<keyword evidence="3" id="KW-1185">Reference proteome</keyword>
<name>A0ABV4YA44_9CYAN</name>
<evidence type="ECO:0000256" key="1">
    <source>
        <dbReference type="SAM" id="Coils"/>
    </source>
</evidence>
<proteinExistence type="predicted"/>
<protein>
    <submittedName>
        <fullName evidence="2">Uncharacterized protein</fullName>
    </submittedName>
</protein>
<feature type="coiled-coil region" evidence="1">
    <location>
        <begin position="19"/>
        <end position="53"/>
    </location>
</feature>
<evidence type="ECO:0000313" key="2">
    <source>
        <dbReference type="EMBL" id="MFB2935679.1"/>
    </source>
</evidence>
<organism evidence="2 3">
    <name type="scientific">Floridaenema fluviatile BLCC-F154</name>
    <dbReference type="NCBI Taxonomy" id="3153640"/>
    <lineage>
        <taxon>Bacteria</taxon>
        <taxon>Bacillati</taxon>
        <taxon>Cyanobacteriota</taxon>
        <taxon>Cyanophyceae</taxon>
        <taxon>Oscillatoriophycideae</taxon>
        <taxon>Aerosakkonematales</taxon>
        <taxon>Aerosakkonemataceae</taxon>
        <taxon>Floridanema</taxon>
        <taxon>Floridanema fluviatile</taxon>
    </lineage>
</organism>
<accession>A0ABV4YA44</accession>
<reference evidence="2 3" key="1">
    <citation type="submission" date="2024-09" db="EMBL/GenBank/DDBJ databases">
        <title>Floridaenema gen nov. (Aerosakkonemataceae, Aerosakkonematales ord. nov., Cyanobacteria) from benthic tropical and subtropical fresh waters, with the description of four new species.</title>
        <authorList>
            <person name="Moretto J.A."/>
            <person name="Berthold D.E."/>
            <person name="Lefler F.W."/>
            <person name="Huang I.-S."/>
            <person name="Laughinghouse H. IV."/>
        </authorList>
    </citation>
    <scope>NUCLEOTIDE SEQUENCE [LARGE SCALE GENOMIC DNA]</scope>
    <source>
        <strain evidence="2 3">BLCC-F154</strain>
    </source>
</reference>
<dbReference type="Proteomes" id="UP001576776">
    <property type="component" value="Unassembled WGS sequence"/>
</dbReference>
<keyword evidence="1" id="KW-0175">Coiled coil</keyword>